<dbReference type="InterPro" id="IPR052042">
    <property type="entry name" value="Tail_sheath_structural"/>
</dbReference>
<protein>
    <submittedName>
        <fullName evidence="1">Uncharacterized protein</fullName>
    </submittedName>
</protein>
<comment type="caution">
    <text evidence="1">The sequence shown here is derived from an EMBL/GenBank/DDBJ whole genome shotgun (WGS) entry which is preliminary data.</text>
</comment>
<name>X0UYT0_9ZZZZ</name>
<sequence length="71" mass="7964">MPNPTYPGVYFEELPDSWRRIAGVATSRTAFIGWSQEGPTSRAQLISSWPEYEAVFGVLDSDSLLSYSVYL</sequence>
<dbReference type="EMBL" id="BARS01011772">
    <property type="protein sequence ID" value="GAF93575.1"/>
    <property type="molecule type" value="Genomic_DNA"/>
</dbReference>
<organism evidence="1">
    <name type="scientific">marine sediment metagenome</name>
    <dbReference type="NCBI Taxonomy" id="412755"/>
    <lineage>
        <taxon>unclassified sequences</taxon>
        <taxon>metagenomes</taxon>
        <taxon>ecological metagenomes</taxon>
    </lineage>
</organism>
<dbReference type="PANTHER" id="PTHR35861:SF1">
    <property type="entry name" value="PHAGE TAIL SHEATH PROTEIN"/>
    <property type="match status" value="1"/>
</dbReference>
<gene>
    <name evidence="1" type="ORF">S01H1_21279</name>
</gene>
<proteinExistence type="predicted"/>
<dbReference type="AlphaFoldDB" id="X0UYT0"/>
<accession>X0UYT0</accession>
<dbReference type="Gene3D" id="3.40.50.11780">
    <property type="match status" value="1"/>
</dbReference>
<evidence type="ECO:0000313" key="1">
    <source>
        <dbReference type="EMBL" id="GAF93575.1"/>
    </source>
</evidence>
<dbReference type="PANTHER" id="PTHR35861">
    <property type="match status" value="1"/>
</dbReference>
<reference evidence="1" key="1">
    <citation type="journal article" date="2014" name="Front. Microbiol.">
        <title>High frequency of phylogenetically diverse reductive dehalogenase-homologous genes in deep subseafloor sedimentary metagenomes.</title>
        <authorList>
            <person name="Kawai M."/>
            <person name="Futagami T."/>
            <person name="Toyoda A."/>
            <person name="Takaki Y."/>
            <person name="Nishi S."/>
            <person name="Hori S."/>
            <person name="Arai W."/>
            <person name="Tsubouchi T."/>
            <person name="Morono Y."/>
            <person name="Uchiyama I."/>
            <person name="Ito T."/>
            <person name="Fujiyama A."/>
            <person name="Inagaki F."/>
            <person name="Takami H."/>
        </authorList>
    </citation>
    <scope>NUCLEOTIDE SEQUENCE</scope>
    <source>
        <strain evidence="1">Expedition CK06-06</strain>
    </source>
</reference>